<dbReference type="PANTHER" id="PTHR37540:SF5">
    <property type="entry name" value="TRANSCRIPTION FACTOR DOMAIN-CONTAINING PROTEIN"/>
    <property type="match status" value="1"/>
</dbReference>
<sequence>MANDGGHAVAEGGDVEQPVSSTLDLAFVNVGTMSLAERQRNQRLIRSTAMKSFRRRQLSERSTKKENDSKDGTNVKNRQAKSSKSPKANPLPGSPGLSIESSSEVSRPLDISSMSGRRADYVAIANGRGSESLSSRAMSVDPNPIPPLGAGRVDPFCKLAYEPGSHINELIDHGLPQAVTRMWPVLRPHHSDNATSSISAAWLEKIYERPVVMHALLFGASVHLDVLRYPSSPIFNPIRLHHKVQTMRLLKEELKSPEKTPLDEVILAVLCLAANEVETFAEGCSRGRSKTMRSPFMSPLRSAQWLDVYGSIAHIEAHTKAMRSLVERRGGLEMIALEGLAEVLSFSDILGATQGLSKPYWPLLDRTKDSRLEPFSSGRRLGRGFHDFMAFGLTERAATVLQEMVDLTVIIDNHCGGIRFIPNTAVLVDHRNTVQYNLMSLPKGDELADGEVRSTTLYDAIRLAAILYSAAVTFPLPPLTGIFPKFSSVLRTAIEDSELDPTRQCSNVFLWILVLGGIAATGAADRACFDVLGVGDCGGGDGELALAG</sequence>
<evidence type="ECO:0000256" key="1">
    <source>
        <dbReference type="SAM" id="MobiDB-lite"/>
    </source>
</evidence>
<evidence type="ECO:0000313" key="3">
    <source>
        <dbReference type="Proteomes" id="UP000785200"/>
    </source>
</evidence>
<organism evidence="2 3">
    <name type="scientific">Hyphodiscus hymeniophilus</name>
    <dbReference type="NCBI Taxonomy" id="353542"/>
    <lineage>
        <taxon>Eukaryota</taxon>
        <taxon>Fungi</taxon>
        <taxon>Dikarya</taxon>
        <taxon>Ascomycota</taxon>
        <taxon>Pezizomycotina</taxon>
        <taxon>Leotiomycetes</taxon>
        <taxon>Helotiales</taxon>
        <taxon>Hyphodiscaceae</taxon>
        <taxon>Hyphodiscus</taxon>
    </lineage>
</organism>
<reference evidence="2" key="1">
    <citation type="submission" date="2019-07" db="EMBL/GenBank/DDBJ databases">
        <title>Hyphodiscus hymeniophilus genome sequencing and assembly.</title>
        <authorList>
            <person name="Kramer G."/>
            <person name="Nodwell J."/>
        </authorList>
    </citation>
    <scope>NUCLEOTIDE SEQUENCE</scope>
    <source>
        <strain evidence="2">ATCC 34498</strain>
    </source>
</reference>
<dbReference type="EMBL" id="VNKQ01000018">
    <property type="protein sequence ID" value="KAG0645467.1"/>
    <property type="molecule type" value="Genomic_DNA"/>
</dbReference>
<proteinExistence type="predicted"/>
<dbReference type="AlphaFoldDB" id="A0A9P6VCD0"/>
<comment type="caution">
    <text evidence="2">The sequence shown here is derived from an EMBL/GenBank/DDBJ whole genome shotgun (WGS) entry which is preliminary data.</text>
</comment>
<feature type="compositionally biased region" description="Polar residues" evidence="1">
    <location>
        <begin position="74"/>
        <end position="86"/>
    </location>
</feature>
<feature type="compositionally biased region" description="Basic and acidic residues" evidence="1">
    <location>
        <begin position="57"/>
        <end position="73"/>
    </location>
</feature>
<dbReference type="Proteomes" id="UP000785200">
    <property type="component" value="Unassembled WGS sequence"/>
</dbReference>
<keyword evidence="3" id="KW-1185">Reference proteome</keyword>
<protein>
    <submittedName>
        <fullName evidence="2">Uncharacterized protein</fullName>
    </submittedName>
</protein>
<feature type="region of interest" description="Disordered" evidence="1">
    <location>
        <begin position="41"/>
        <end position="111"/>
    </location>
</feature>
<gene>
    <name evidence="2" type="ORF">D0Z07_8687</name>
</gene>
<dbReference type="OrthoDB" id="3469466at2759"/>
<dbReference type="PANTHER" id="PTHR37540">
    <property type="entry name" value="TRANSCRIPTION FACTOR (ACR-2), PUTATIVE-RELATED-RELATED"/>
    <property type="match status" value="1"/>
</dbReference>
<accession>A0A9P6VCD0</accession>
<evidence type="ECO:0000313" key="2">
    <source>
        <dbReference type="EMBL" id="KAG0645467.1"/>
    </source>
</evidence>
<name>A0A9P6VCD0_9HELO</name>